<keyword evidence="2" id="KW-0677">Repeat</keyword>
<protein>
    <submittedName>
        <fullName evidence="3">Leucine-rich repeat domain protein</fullName>
    </submittedName>
</protein>
<evidence type="ECO:0000256" key="2">
    <source>
        <dbReference type="ARBA" id="ARBA00022737"/>
    </source>
</evidence>
<dbReference type="EMBL" id="MG807320">
    <property type="protein sequence ID" value="AVL94827.1"/>
    <property type="molecule type" value="Genomic_DNA"/>
</dbReference>
<evidence type="ECO:0000313" key="3">
    <source>
        <dbReference type="EMBL" id="AVL94827.1"/>
    </source>
</evidence>
<sequence>MRAKSHRYPDDNDIYTDTTYYDKEENYFDLGYQRLKIINIDYYPEFKYLKKLFINNNKLKILPDSKYLPHLKELVCSNNELTQIPLYPKLIYLDILNNKIIDCSHYNNSNISYFDCSFNSGFKLNFNMPLCKQLYINNTGIENINLNYCPHLEILDCSNNLLKNIEGGNNLIEINMEDNKINSIPVWSKLLRLMANNNAINYLNTYPELVFLTINYNKLQQINDQPKLKKIIANNNNIVKIGKMPNLKFIDLSYNKIKLLEISNNCKYAYLQFNDLQKINISDTNIFSKLHELQIDFSTYSKIYNLCQNYISSINIQVSGEQLSLFLKKISNVFSDNIIKIIFNKLNSVNFPKRQQEIQYISFLIFNKHFSQSKYEKLNDVIDIDEFKILYEIILNAYYHNMIITLYFNGYY</sequence>
<dbReference type="InterPro" id="IPR032675">
    <property type="entry name" value="LRR_dom_sf"/>
</dbReference>
<dbReference type="Pfam" id="PF12799">
    <property type="entry name" value="LRR_4"/>
    <property type="match status" value="1"/>
</dbReference>
<dbReference type="SUPFAM" id="SSF52058">
    <property type="entry name" value="L domain-like"/>
    <property type="match status" value="1"/>
</dbReference>
<name>A0A2P1ELR2_9VIRU</name>
<dbReference type="PANTHER" id="PTHR46652">
    <property type="entry name" value="LEUCINE-RICH REPEAT AND IQ DOMAIN-CONTAINING PROTEIN 1-RELATED"/>
    <property type="match status" value="1"/>
</dbReference>
<evidence type="ECO:0000313" key="4">
    <source>
        <dbReference type="Proteomes" id="UP000289600"/>
    </source>
</evidence>
<dbReference type="Gene3D" id="3.80.10.10">
    <property type="entry name" value="Ribonuclease Inhibitor"/>
    <property type="match status" value="2"/>
</dbReference>
<dbReference type="PROSITE" id="PS51450">
    <property type="entry name" value="LRR"/>
    <property type="match status" value="2"/>
</dbReference>
<dbReference type="Proteomes" id="UP000289600">
    <property type="component" value="Segment"/>
</dbReference>
<evidence type="ECO:0000256" key="1">
    <source>
        <dbReference type="ARBA" id="ARBA00022614"/>
    </source>
</evidence>
<keyword evidence="4" id="KW-1185">Reference proteome</keyword>
<dbReference type="InterPro" id="IPR050836">
    <property type="entry name" value="SDS22/Internalin_LRR"/>
</dbReference>
<reference evidence="4" key="1">
    <citation type="submission" date="2018-01" db="EMBL/GenBank/DDBJ databases">
        <title>Testimony of 'menage a trois' revealed by the proteome of Megavirus virophage.</title>
        <authorList>
            <person name="Jeudy S."/>
            <person name="Bertaux L."/>
            <person name="Alempic J.-M."/>
            <person name="Lartigue A."/>
            <person name="Legendre M."/>
            <person name="Philippe N."/>
            <person name="Beucher L."/>
            <person name="Biondi E."/>
            <person name="Juul S."/>
            <person name="Turner D."/>
            <person name="Coute Y."/>
            <person name="Claverie J.-M."/>
            <person name="Abergel C."/>
        </authorList>
    </citation>
    <scope>NUCLEOTIDE SEQUENCE [LARGE SCALE GENOMIC DNA]</scope>
</reference>
<dbReference type="InterPro" id="IPR025875">
    <property type="entry name" value="Leu-rich_rpt_4"/>
</dbReference>
<proteinExistence type="predicted"/>
<dbReference type="PANTHER" id="PTHR46652:SF3">
    <property type="entry name" value="LEUCINE-RICH REPEAT-CONTAINING PROTEIN 9"/>
    <property type="match status" value="1"/>
</dbReference>
<keyword evidence="1" id="KW-0433">Leucine-rich repeat</keyword>
<gene>
    <name evidence="3" type="ORF">mc_441</name>
</gene>
<accession>A0A2P1ELR2</accession>
<dbReference type="InterPro" id="IPR001611">
    <property type="entry name" value="Leu-rich_rpt"/>
</dbReference>
<organism evidence="3 4">
    <name type="scientific">Moumouvirus australiensis</name>
    <dbReference type="NCBI Taxonomy" id="2109587"/>
    <lineage>
        <taxon>Viruses</taxon>
        <taxon>Varidnaviria</taxon>
        <taxon>Bamfordvirae</taxon>
        <taxon>Nucleocytoviricota</taxon>
        <taxon>Megaviricetes</taxon>
        <taxon>Imitervirales</taxon>
        <taxon>Mimiviridae</taxon>
        <taxon>Megamimivirinae</taxon>
        <taxon>Moumouvirus</taxon>
        <taxon>Moumouvirus australiense</taxon>
    </lineage>
</organism>